<sequence length="87" mass="9832">MSAKNAFATQAPATLPLDGFSKWADLRPFVRLSRETVRKLEREGRFPPAIRLTLRCTVFDNRETHRYLADPLNYRAPDVAGNVTEGA</sequence>
<accession>A0AAP2MQY2</accession>
<comment type="caution">
    <text evidence="1">The sequence shown here is derived from an EMBL/GenBank/DDBJ whole genome shotgun (WGS) entry which is preliminary data.</text>
</comment>
<proteinExistence type="predicted"/>
<protein>
    <submittedName>
        <fullName evidence="1">AlpA family transcriptional regulator</fullName>
    </submittedName>
</protein>
<dbReference type="AlphaFoldDB" id="A0AAP2MQY2"/>
<gene>
    <name evidence="1" type="ORF">KTE52_21230</name>
</gene>
<dbReference type="RefSeq" id="WP_006758155.1">
    <property type="nucleotide sequence ID" value="NZ_JAHPMX010000012.1"/>
</dbReference>
<name>A0AAP2MQY2_9BURK</name>
<evidence type="ECO:0000313" key="1">
    <source>
        <dbReference type="EMBL" id="MBU9358862.1"/>
    </source>
</evidence>
<dbReference type="Proteomes" id="UP001196915">
    <property type="component" value="Unassembled WGS sequence"/>
</dbReference>
<evidence type="ECO:0000313" key="2">
    <source>
        <dbReference type="Proteomes" id="UP001196915"/>
    </source>
</evidence>
<organism evidence="1 2">
    <name type="scientific">Burkholderia multivorans</name>
    <dbReference type="NCBI Taxonomy" id="87883"/>
    <lineage>
        <taxon>Bacteria</taxon>
        <taxon>Pseudomonadati</taxon>
        <taxon>Pseudomonadota</taxon>
        <taxon>Betaproteobacteria</taxon>
        <taxon>Burkholderiales</taxon>
        <taxon>Burkholderiaceae</taxon>
        <taxon>Burkholderia</taxon>
        <taxon>Burkholderia cepacia complex</taxon>
    </lineage>
</organism>
<reference evidence="1" key="1">
    <citation type="submission" date="2021-06" db="EMBL/GenBank/DDBJ databases">
        <title>A collection of bacterial strains from the Burkholderia cepacia Research Laboratory and Repository.</title>
        <authorList>
            <person name="Lipuma J."/>
            <person name="Spilker T."/>
        </authorList>
    </citation>
    <scope>NUCLEOTIDE SEQUENCE</scope>
    <source>
        <strain evidence="1">AU37435</strain>
    </source>
</reference>
<dbReference type="EMBL" id="JAHPMX010000012">
    <property type="protein sequence ID" value="MBU9358862.1"/>
    <property type="molecule type" value="Genomic_DNA"/>
</dbReference>